<comment type="caution">
    <text evidence="9">The sequence shown here is derived from an EMBL/GenBank/DDBJ whole genome shotgun (WGS) entry which is preliminary data.</text>
</comment>
<comment type="similarity">
    <text evidence="2 7">Belongs to the TVP38/TMEM64 family.</text>
</comment>
<feature type="transmembrane region" description="Helical" evidence="7">
    <location>
        <begin position="176"/>
        <end position="195"/>
    </location>
</feature>
<feature type="transmembrane region" description="Helical" evidence="7">
    <location>
        <begin position="21"/>
        <end position="44"/>
    </location>
</feature>
<keyword evidence="10" id="KW-1185">Reference proteome</keyword>
<evidence type="ECO:0000259" key="8">
    <source>
        <dbReference type="Pfam" id="PF09335"/>
    </source>
</evidence>
<feature type="transmembrane region" description="Helical" evidence="7">
    <location>
        <begin position="93"/>
        <end position="123"/>
    </location>
</feature>
<dbReference type="AlphaFoldDB" id="A0A4R4VVR4"/>
<reference evidence="9 10" key="1">
    <citation type="submission" date="2019-03" db="EMBL/GenBank/DDBJ databases">
        <title>Draft genome sequences of novel Actinobacteria.</title>
        <authorList>
            <person name="Sahin N."/>
            <person name="Ay H."/>
            <person name="Saygin H."/>
        </authorList>
    </citation>
    <scope>NUCLEOTIDE SEQUENCE [LARGE SCALE GENOMIC DNA]</scope>
    <source>
        <strain evidence="9 10">16K309</strain>
    </source>
</reference>
<feature type="transmembrane region" description="Helical" evidence="7">
    <location>
        <begin position="207"/>
        <end position="227"/>
    </location>
</feature>
<feature type="transmembrane region" description="Helical" evidence="7">
    <location>
        <begin position="143"/>
        <end position="164"/>
    </location>
</feature>
<evidence type="ECO:0000256" key="6">
    <source>
        <dbReference type="ARBA" id="ARBA00023136"/>
    </source>
</evidence>
<feature type="transmembrane region" description="Helical" evidence="7">
    <location>
        <begin position="64"/>
        <end position="81"/>
    </location>
</feature>
<dbReference type="RefSeq" id="WP_132672267.1">
    <property type="nucleotide sequence ID" value="NZ_SMKS01000002.1"/>
</dbReference>
<dbReference type="InterPro" id="IPR015414">
    <property type="entry name" value="TMEM64"/>
</dbReference>
<comment type="subcellular location">
    <subcellularLocation>
        <location evidence="1 7">Cell membrane</location>
        <topology evidence="1 7">Multi-pass membrane protein</topology>
    </subcellularLocation>
</comment>
<evidence type="ECO:0000256" key="1">
    <source>
        <dbReference type="ARBA" id="ARBA00004651"/>
    </source>
</evidence>
<organism evidence="9 10">
    <name type="scientific">Saccharopolyspora terrae</name>
    <dbReference type="NCBI Taxonomy" id="2530384"/>
    <lineage>
        <taxon>Bacteria</taxon>
        <taxon>Bacillati</taxon>
        <taxon>Actinomycetota</taxon>
        <taxon>Actinomycetes</taxon>
        <taxon>Pseudonocardiales</taxon>
        <taxon>Pseudonocardiaceae</taxon>
        <taxon>Saccharopolyspora</taxon>
    </lineage>
</organism>
<evidence type="ECO:0000256" key="5">
    <source>
        <dbReference type="ARBA" id="ARBA00022989"/>
    </source>
</evidence>
<dbReference type="Proteomes" id="UP000295674">
    <property type="component" value="Unassembled WGS sequence"/>
</dbReference>
<protein>
    <recommendedName>
        <fullName evidence="7">TVP38/TMEM64 family membrane protein</fullName>
    </recommendedName>
</protein>
<name>A0A4R4VVR4_9PSEU</name>
<evidence type="ECO:0000256" key="7">
    <source>
        <dbReference type="RuleBase" id="RU366058"/>
    </source>
</evidence>
<dbReference type="PANTHER" id="PTHR12677:SF59">
    <property type="entry name" value="GOLGI APPARATUS MEMBRANE PROTEIN TVP38-RELATED"/>
    <property type="match status" value="1"/>
</dbReference>
<dbReference type="InterPro" id="IPR032816">
    <property type="entry name" value="VTT_dom"/>
</dbReference>
<gene>
    <name evidence="9" type="ORF">E1181_02740</name>
</gene>
<dbReference type="GO" id="GO:0005886">
    <property type="term" value="C:plasma membrane"/>
    <property type="evidence" value="ECO:0007669"/>
    <property type="project" value="UniProtKB-SubCell"/>
</dbReference>
<keyword evidence="6 7" id="KW-0472">Membrane</keyword>
<dbReference type="EMBL" id="SMKS01000002">
    <property type="protein sequence ID" value="TDD10169.1"/>
    <property type="molecule type" value="Genomic_DNA"/>
</dbReference>
<evidence type="ECO:0000256" key="4">
    <source>
        <dbReference type="ARBA" id="ARBA00022692"/>
    </source>
</evidence>
<keyword evidence="5 7" id="KW-1133">Transmembrane helix</keyword>
<sequence length="251" mass="26172">MSFKRWVRAVMMSSIRKISAVAGSPFLRLAVLVIGLVVALAVGWWLGPDTPLLDIRTWRGESGAWTPLLFVLLFGAAALVFTPRPALSAIAGILFTLPVAVPVVVTGTVLGAGLAFGIARLLGREALAPLLRKGRLGALDSAFARRGFTATVICRLLPVLPYGVVNYGAGVTRVRLLPFLAGTAVGTLPANIAYITAGNALAAGAGWMPAIWLALAVAFVVCAGWGARRLVHGRSSPRVGQDCAEGTASQH</sequence>
<dbReference type="Pfam" id="PF09335">
    <property type="entry name" value="VTT_dom"/>
    <property type="match status" value="1"/>
</dbReference>
<feature type="domain" description="VTT" evidence="8">
    <location>
        <begin position="83"/>
        <end position="199"/>
    </location>
</feature>
<evidence type="ECO:0000256" key="3">
    <source>
        <dbReference type="ARBA" id="ARBA00022475"/>
    </source>
</evidence>
<proteinExistence type="inferred from homology"/>
<keyword evidence="4 7" id="KW-0812">Transmembrane</keyword>
<accession>A0A4R4VVR4</accession>
<dbReference type="PANTHER" id="PTHR12677">
    <property type="entry name" value="GOLGI APPARATUS MEMBRANE PROTEIN TVP38-RELATED"/>
    <property type="match status" value="1"/>
</dbReference>
<dbReference type="OrthoDB" id="5242213at2"/>
<evidence type="ECO:0000256" key="2">
    <source>
        <dbReference type="ARBA" id="ARBA00008640"/>
    </source>
</evidence>
<evidence type="ECO:0000313" key="10">
    <source>
        <dbReference type="Proteomes" id="UP000295674"/>
    </source>
</evidence>
<evidence type="ECO:0000313" key="9">
    <source>
        <dbReference type="EMBL" id="TDD10169.1"/>
    </source>
</evidence>
<keyword evidence="3 7" id="KW-1003">Cell membrane</keyword>